<dbReference type="Pfam" id="PF01022">
    <property type="entry name" value="HTH_5"/>
    <property type="match status" value="1"/>
</dbReference>
<evidence type="ECO:0000259" key="4">
    <source>
        <dbReference type="PROSITE" id="PS50987"/>
    </source>
</evidence>
<comment type="caution">
    <text evidence="5">The sequence shown here is derived from an EMBL/GenBank/DDBJ whole genome shotgun (WGS) entry which is preliminary data.</text>
</comment>
<sequence length="126" mass="14499">MKKLTSVFQLLSDETRLRIILLLAQDELCVCELSKNLGVSQPTISKNLTKLKDLDLVIAVRREKFISYRLKTENYILAYTVDEILKNIEVYPQLVLDQKQLVDNRGSLIQCCSKNKENVNKGIKND</sequence>
<keyword evidence="3" id="KW-0804">Transcription</keyword>
<feature type="domain" description="HTH arsR-type" evidence="4">
    <location>
        <begin position="1"/>
        <end position="91"/>
    </location>
</feature>
<evidence type="ECO:0000256" key="3">
    <source>
        <dbReference type="ARBA" id="ARBA00023163"/>
    </source>
</evidence>
<dbReference type="PANTHER" id="PTHR33154:SF18">
    <property type="entry name" value="ARSENICAL RESISTANCE OPERON REPRESSOR"/>
    <property type="match status" value="1"/>
</dbReference>
<dbReference type="GO" id="GO:0003700">
    <property type="term" value="F:DNA-binding transcription factor activity"/>
    <property type="evidence" value="ECO:0007669"/>
    <property type="project" value="InterPro"/>
</dbReference>
<gene>
    <name evidence="5" type="ORF">GH810_06230</name>
</gene>
<name>A0A923HWI1_9FIRM</name>
<dbReference type="InterPro" id="IPR036388">
    <property type="entry name" value="WH-like_DNA-bd_sf"/>
</dbReference>
<dbReference type="PROSITE" id="PS50987">
    <property type="entry name" value="HTH_ARSR_2"/>
    <property type="match status" value="1"/>
</dbReference>
<dbReference type="Proteomes" id="UP000616595">
    <property type="component" value="Unassembled WGS sequence"/>
</dbReference>
<accession>A0A923HWI1</accession>
<keyword evidence="1" id="KW-0805">Transcription regulation</keyword>
<dbReference type="SUPFAM" id="SSF46785">
    <property type="entry name" value="Winged helix' DNA-binding domain"/>
    <property type="match status" value="1"/>
</dbReference>
<dbReference type="InterPro" id="IPR011991">
    <property type="entry name" value="ArsR-like_HTH"/>
</dbReference>
<keyword evidence="2" id="KW-0238">DNA-binding</keyword>
<dbReference type="EMBL" id="WJBD01000005">
    <property type="protein sequence ID" value="MBC3887904.1"/>
    <property type="molecule type" value="Genomic_DNA"/>
</dbReference>
<evidence type="ECO:0000313" key="5">
    <source>
        <dbReference type="EMBL" id="MBC3887904.1"/>
    </source>
</evidence>
<evidence type="ECO:0000313" key="6">
    <source>
        <dbReference type="Proteomes" id="UP000616595"/>
    </source>
</evidence>
<evidence type="ECO:0000256" key="2">
    <source>
        <dbReference type="ARBA" id="ARBA00023125"/>
    </source>
</evidence>
<dbReference type="AlphaFoldDB" id="A0A923HWI1"/>
<dbReference type="PRINTS" id="PR00778">
    <property type="entry name" value="HTHARSR"/>
</dbReference>
<evidence type="ECO:0000256" key="1">
    <source>
        <dbReference type="ARBA" id="ARBA00023015"/>
    </source>
</evidence>
<proteinExistence type="predicted"/>
<dbReference type="GO" id="GO:0003677">
    <property type="term" value="F:DNA binding"/>
    <property type="evidence" value="ECO:0007669"/>
    <property type="project" value="UniProtKB-KW"/>
</dbReference>
<dbReference type="SMART" id="SM00418">
    <property type="entry name" value="HTH_ARSR"/>
    <property type="match status" value="1"/>
</dbReference>
<dbReference type="CDD" id="cd00090">
    <property type="entry name" value="HTH_ARSR"/>
    <property type="match status" value="1"/>
</dbReference>
<keyword evidence="6" id="KW-1185">Reference proteome</keyword>
<dbReference type="InterPro" id="IPR051081">
    <property type="entry name" value="HTH_MetalResp_TranReg"/>
</dbReference>
<dbReference type="InterPro" id="IPR001845">
    <property type="entry name" value="HTH_ArsR_DNA-bd_dom"/>
</dbReference>
<dbReference type="PANTHER" id="PTHR33154">
    <property type="entry name" value="TRANSCRIPTIONAL REGULATOR, ARSR FAMILY"/>
    <property type="match status" value="1"/>
</dbReference>
<reference evidence="5" key="2">
    <citation type="submission" date="2020-10" db="EMBL/GenBank/DDBJ databases">
        <title>Comparative genomics of the Acetobacterium genus.</title>
        <authorList>
            <person name="Marshall C."/>
            <person name="May H."/>
            <person name="Norman S."/>
        </authorList>
    </citation>
    <scope>NUCLEOTIDE SEQUENCE</scope>
    <source>
        <strain evidence="5">DER-2019</strain>
    </source>
</reference>
<reference evidence="5" key="1">
    <citation type="submission" date="2019-10" db="EMBL/GenBank/DDBJ databases">
        <authorList>
            <person name="Ross D.E."/>
            <person name="Gulliver D."/>
        </authorList>
    </citation>
    <scope>NUCLEOTIDE SEQUENCE</scope>
    <source>
        <strain evidence="5">DER-2019</strain>
    </source>
</reference>
<organism evidence="5 6">
    <name type="scientific">Acetobacterium paludosum</name>
    <dbReference type="NCBI Taxonomy" id="52693"/>
    <lineage>
        <taxon>Bacteria</taxon>
        <taxon>Bacillati</taxon>
        <taxon>Bacillota</taxon>
        <taxon>Clostridia</taxon>
        <taxon>Eubacteriales</taxon>
        <taxon>Eubacteriaceae</taxon>
        <taxon>Acetobacterium</taxon>
    </lineage>
</organism>
<dbReference type="OrthoDB" id="9798835at2"/>
<dbReference type="NCBIfam" id="NF033788">
    <property type="entry name" value="HTH_metalloreg"/>
    <property type="match status" value="1"/>
</dbReference>
<dbReference type="RefSeq" id="WP_148567399.1">
    <property type="nucleotide sequence ID" value="NZ_RXYA01000009.1"/>
</dbReference>
<dbReference type="Gene3D" id="1.10.10.10">
    <property type="entry name" value="Winged helix-like DNA-binding domain superfamily/Winged helix DNA-binding domain"/>
    <property type="match status" value="1"/>
</dbReference>
<protein>
    <submittedName>
        <fullName evidence="5">Metalloregulator ArsR/SmtB family transcription factor</fullName>
    </submittedName>
</protein>
<dbReference type="InterPro" id="IPR036390">
    <property type="entry name" value="WH_DNA-bd_sf"/>
</dbReference>